<gene>
    <name evidence="2" type="ORF">PECM_007439</name>
</gene>
<sequence length="304" mass="34082">MAGSFDPTESPRDPSGQPSTKSISAKDAADAEQHVPILQGSATFKIWREGLRICMNSIDPGLWPIVIGEKFYPIASPAIEVSPETVRSLLRVNLHREPSAAEIQDWNNRHVAEENEKRVWFLQKHATALQLIHATIDPAIRNYIHGLENAHMAYDRLSHAFGSAVHQIINSRWAEWVGCKYRPNEDALEFLGRWRTALTKLNQCIKSGPVNPSHCVAQFLKAIQSNPGTKGFVNTFRPADDEDSLLDDLFYEFMLTEYFRKKPRSANPSIVCLGVRSGTRSERGSSSGSGQNKGERGSKRKFRV</sequence>
<keyword evidence="3" id="KW-1185">Reference proteome</keyword>
<dbReference type="Proteomes" id="UP000631181">
    <property type="component" value="Unassembled WGS sequence"/>
</dbReference>
<feature type="region of interest" description="Disordered" evidence="1">
    <location>
        <begin position="1"/>
        <end position="31"/>
    </location>
</feature>
<evidence type="ECO:0000313" key="2">
    <source>
        <dbReference type="EMBL" id="KAF7715080.1"/>
    </source>
</evidence>
<evidence type="ECO:0000313" key="3">
    <source>
        <dbReference type="Proteomes" id="UP000631181"/>
    </source>
</evidence>
<evidence type="ECO:0000256" key="1">
    <source>
        <dbReference type="SAM" id="MobiDB-lite"/>
    </source>
</evidence>
<feature type="compositionally biased region" description="Low complexity" evidence="1">
    <location>
        <begin position="277"/>
        <end position="290"/>
    </location>
</feature>
<name>A0A8J8WIG0_9EURO</name>
<dbReference type="EMBL" id="WIWV01000068">
    <property type="protein sequence ID" value="KAF7715080.1"/>
    <property type="molecule type" value="Genomic_DNA"/>
</dbReference>
<dbReference type="AlphaFoldDB" id="A0A8J8WIG0"/>
<protein>
    <submittedName>
        <fullName evidence="2">Uncharacterized protein</fullName>
    </submittedName>
</protein>
<reference evidence="2" key="1">
    <citation type="journal article" date="2020" name="Front. Microbiol.">
        <title>Gene regulatory networks of Penicillium echinulatum 2HH and Penicillium oxalicum 114-2 inferred by a computational biology approach.</title>
        <authorList>
            <person name="Lenz A.R."/>
            <person name="Galan-Vasquez E."/>
            <person name="Balbinot E."/>
            <person name="De Abreu F.P."/>
            <person name="De Oliveira N.S."/>
            <person name="Da Rosa L.O."/>
            <person name="De Avila E Silva S."/>
            <person name="Camassola M."/>
            <person name="Dillon A.J.P."/>
            <person name="Perez-Rueda E."/>
        </authorList>
    </citation>
    <scope>NUCLEOTIDE SEQUENCE</scope>
    <source>
        <strain evidence="2">S1M29</strain>
    </source>
</reference>
<proteinExistence type="predicted"/>
<organism evidence="2 3">
    <name type="scientific">Penicillium ucsense</name>
    <dbReference type="NCBI Taxonomy" id="2839758"/>
    <lineage>
        <taxon>Eukaryota</taxon>
        <taxon>Fungi</taxon>
        <taxon>Dikarya</taxon>
        <taxon>Ascomycota</taxon>
        <taxon>Pezizomycotina</taxon>
        <taxon>Eurotiomycetes</taxon>
        <taxon>Eurotiomycetidae</taxon>
        <taxon>Eurotiales</taxon>
        <taxon>Aspergillaceae</taxon>
        <taxon>Penicillium</taxon>
    </lineage>
</organism>
<accession>A0A8J8WIG0</accession>
<feature type="region of interest" description="Disordered" evidence="1">
    <location>
        <begin position="277"/>
        <end position="304"/>
    </location>
</feature>
<comment type="caution">
    <text evidence="2">The sequence shown here is derived from an EMBL/GenBank/DDBJ whole genome shotgun (WGS) entry which is preliminary data.</text>
</comment>